<accession>A0A6J5Y6H2</accession>
<dbReference type="EMBL" id="CAEKKB010000007">
    <property type="protein sequence ID" value="CAB4319088.1"/>
    <property type="molecule type" value="Genomic_DNA"/>
</dbReference>
<sequence>MGGRPGGSIRDHGQDPPPPVLHPVTKVFDKNDDEDLWIRISLLPFTTNVVTITTFRFVDEGEGSCIIKTLHSTSTSVSASLQIVRITNLKEEEKKKKKKKQRASLRVCFTTGTSGKERQREAPDPKKSPPSLLNPWASV</sequence>
<feature type="region of interest" description="Disordered" evidence="1">
    <location>
        <begin position="92"/>
        <end position="139"/>
    </location>
</feature>
<dbReference type="Proteomes" id="UP000507245">
    <property type="component" value="Unassembled WGS sequence"/>
</dbReference>
<feature type="compositionally biased region" description="Basic and acidic residues" evidence="1">
    <location>
        <begin position="115"/>
        <end position="127"/>
    </location>
</feature>
<gene>
    <name evidence="2" type="ORF">ORAREDHAP_LOCUS46264</name>
</gene>
<proteinExistence type="predicted"/>
<evidence type="ECO:0000256" key="1">
    <source>
        <dbReference type="SAM" id="MobiDB-lite"/>
    </source>
</evidence>
<protein>
    <submittedName>
        <fullName evidence="2">Uncharacterized protein</fullName>
    </submittedName>
</protein>
<name>A0A6J5Y6H2_PRUAR</name>
<feature type="region of interest" description="Disordered" evidence="1">
    <location>
        <begin position="1"/>
        <end position="20"/>
    </location>
</feature>
<organism evidence="2 3">
    <name type="scientific">Prunus armeniaca</name>
    <name type="common">Apricot</name>
    <name type="synonym">Armeniaca vulgaris</name>
    <dbReference type="NCBI Taxonomy" id="36596"/>
    <lineage>
        <taxon>Eukaryota</taxon>
        <taxon>Viridiplantae</taxon>
        <taxon>Streptophyta</taxon>
        <taxon>Embryophyta</taxon>
        <taxon>Tracheophyta</taxon>
        <taxon>Spermatophyta</taxon>
        <taxon>Magnoliopsida</taxon>
        <taxon>eudicotyledons</taxon>
        <taxon>Gunneridae</taxon>
        <taxon>Pentapetalae</taxon>
        <taxon>rosids</taxon>
        <taxon>fabids</taxon>
        <taxon>Rosales</taxon>
        <taxon>Rosaceae</taxon>
        <taxon>Amygdaloideae</taxon>
        <taxon>Amygdaleae</taxon>
        <taxon>Prunus</taxon>
    </lineage>
</organism>
<evidence type="ECO:0000313" key="2">
    <source>
        <dbReference type="EMBL" id="CAB4319088.1"/>
    </source>
</evidence>
<evidence type="ECO:0000313" key="3">
    <source>
        <dbReference type="Proteomes" id="UP000507245"/>
    </source>
</evidence>
<reference evidence="3" key="1">
    <citation type="journal article" date="2020" name="Genome Biol.">
        <title>Gamete binning: chromosome-level and haplotype-resolved genome assembly enabled by high-throughput single-cell sequencing of gamete genomes.</title>
        <authorList>
            <person name="Campoy J.A."/>
            <person name="Sun H."/>
            <person name="Goel M."/>
            <person name="Jiao W.-B."/>
            <person name="Folz-Donahue K."/>
            <person name="Wang N."/>
            <person name="Rubio M."/>
            <person name="Liu C."/>
            <person name="Kukat C."/>
            <person name="Ruiz D."/>
            <person name="Huettel B."/>
            <person name="Schneeberger K."/>
        </authorList>
    </citation>
    <scope>NUCLEOTIDE SEQUENCE [LARGE SCALE GENOMIC DNA]</scope>
    <source>
        <strain evidence="3">cv. Rojo Pasion</strain>
    </source>
</reference>
<dbReference type="AlphaFoldDB" id="A0A6J5Y6H2"/>
<keyword evidence="3" id="KW-1185">Reference proteome</keyword>